<proteinExistence type="predicted"/>
<name>A0A7S1ZFH9_TRICV</name>
<accession>A0A7S1ZFH9</accession>
<evidence type="ECO:0000313" key="2">
    <source>
        <dbReference type="EMBL" id="CAD9337185.1"/>
    </source>
</evidence>
<evidence type="ECO:0000256" key="1">
    <source>
        <dbReference type="SAM" id="MobiDB-lite"/>
    </source>
</evidence>
<feature type="compositionally biased region" description="Basic residues" evidence="1">
    <location>
        <begin position="104"/>
        <end position="122"/>
    </location>
</feature>
<sequence>MEEEEEEGARDAMEALKGGGQGSLASLPPEITKDAEIMKFAVKGTDKDWAEALGADGKGGVVSGSNIQIKTTAKGAGETTPGGGKRKLNDADIAREAERDGSLKKKKRDKKSKKTKRRKSND</sequence>
<feature type="region of interest" description="Disordered" evidence="1">
    <location>
        <begin position="52"/>
        <end position="122"/>
    </location>
</feature>
<dbReference type="AlphaFoldDB" id="A0A7S1ZFH9"/>
<dbReference type="EMBL" id="HBGO01015954">
    <property type="protein sequence ID" value="CAD9337185.1"/>
    <property type="molecule type" value="Transcribed_RNA"/>
</dbReference>
<feature type="region of interest" description="Disordered" evidence="1">
    <location>
        <begin position="1"/>
        <end position="29"/>
    </location>
</feature>
<protein>
    <submittedName>
        <fullName evidence="2">Uncharacterized protein</fullName>
    </submittedName>
</protein>
<gene>
    <name evidence="2" type="ORF">OSIN01602_LOCUS9018</name>
</gene>
<reference evidence="2" key="1">
    <citation type="submission" date="2021-01" db="EMBL/GenBank/DDBJ databases">
        <authorList>
            <person name="Corre E."/>
            <person name="Pelletier E."/>
            <person name="Niang G."/>
            <person name="Scheremetjew M."/>
            <person name="Finn R."/>
            <person name="Kale V."/>
            <person name="Holt S."/>
            <person name="Cochrane G."/>
            <person name="Meng A."/>
            <person name="Brown T."/>
            <person name="Cohen L."/>
        </authorList>
    </citation>
    <scope>NUCLEOTIDE SEQUENCE</scope>
    <source>
        <strain evidence="2">Grunow 1884</strain>
    </source>
</reference>
<organism evidence="2">
    <name type="scientific">Trieres chinensis</name>
    <name type="common">Marine centric diatom</name>
    <name type="synonym">Odontella sinensis</name>
    <dbReference type="NCBI Taxonomy" id="1514140"/>
    <lineage>
        <taxon>Eukaryota</taxon>
        <taxon>Sar</taxon>
        <taxon>Stramenopiles</taxon>
        <taxon>Ochrophyta</taxon>
        <taxon>Bacillariophyta</taxon>
        <taxon>Mediophyceae</taxon>
        <taxon>Biddulphiophycidae</taxon>
        <taxon>Eupodiscales</taxon>
        <taxon>Parodontellaceae</taxon>
        <taxon>Trieres</taxon>
    </lineage>
</organism>
<feature type="compositionally biased region" description="Basic and acidic residues" evidence="1">
    <location>
        <begin position="87"/>
        <end position="103"/>
    </location>
</feature>